<accession>A0A365K1C8</accession>
<protein>
    <submittedName>
        <fullName evidence="3">YtxH domain-containing protein</fullName>
    </submittedName>
</protein>
<dbReference type="EMBL" id="QLZQ01000008">
    <property type="protein sequence ID" value="RAZ66296.1"/>
    <property type="molecule type" value="Genomic_DNA"/>
</dbReference>
<feature type="transmembrane region" description="Helical" evidence="2">
    <location>
        <begin position="66"/>
        <end position="86"/>
    </location>
</feature>
<organism evidence="3 4">
    <name type="scientific">Planococcus maitriensis</name>
    <dbReference type="NCBI Taxonomy" id="221799"/>
    <lineage>
        <taxon>Bacteria</taxon>
        <taxon>Bacillati</taxon>
        <taxon>Bacillota</taxon>
        <taxon>Bacilli</taxon>
        <taxon>Bacillales</taxon>
        <taxon>Caryophanaceae</taxon>
        <taxon>Planococcus</taxon>
    </lineage>
</organism>
<feature type="compositionally biased region" description="Basic and acidic residues" evidence="1">
    <location>
        <begin position="191"/>
        <end position="207"/>
    </location>
</feature>
<evidence type="ECO:0000313" key="3">
    <source>
        <dbReference type="EMBL" id="RAZ66296.1"/>
    </source>
</evidence>
<name>A0A365K1C8_9BACL</name>
<dbReference type="RefSeq" id="WP_112233787.1">
    <property type="nucleotide sequence ID" value="NZ_QLZQ01000008.1"/>
</dbReference>
<dbReference type="Pfam" id="PF12732">
    <property type="entry name" value="YtxH"/>
    <property type="match status" value="1"/>
</dbReference>
<dbReference type="PANTHER" id="PTHR35792">
    <property type="entry name" value="GENERAL STRESS PROTEIN"/>
    <property type="match status" value="1"/>
</dbReference>
<feature type="compositionally biased region" description="Polar residues" evidence="1">
    <location>
        <begin position="1"/>
        <end position="19"/>
    </location>
</feature>
<feature type="compositionally biased region" description="Low complexity" evidence="1">
    <location>
        <begin position="214"/>
        <end position="281"/>
    </location>
</feature>
<reference evidence="3 4" key="1">
    <citation type="submission" date="2018-06" db="EMBL/GenBank/DDBJ databases">
        <title>The draft genome sequences of strains SCU63 and S1.</title>
        <authorList>
            <person name="Gan L."/>
        </authorList>
    </citation>
    <scope>NUCLEOTIDE SEQUENCE [LARGE SCALE GENOMIC DNA]</scope>
    <source>
        <strain evidence="3 4">S1</strain>
    </source>
</reference>
<feature type="compositionally biased region" description="Basic and acidic residues" evidence="1">
    <location>
        <begin position="104"/>
        <end position="115"/>
    </location>
</feature>
<feature type="region of interest" description="Disordered" evidence="1">
    <location>
        <begin position="101"/>
        <end position="281"/>
    </location>
</feature>
<dbReference type="OrthoDB" id="9810874at2"/>
<evidence type="ECO:0000256" key="2">
    <source>
        <dbReference type="SAM" id="Phobius"/>
    </source>
</evidence>
<dbReference type="InterPro" id="IPR052928">
    <property type="entry name" value="Desiccation-related_membrane"/>
</dbReference>
<evidence type="ECO:0000256" key="1">
    <source>
        <dbReference type="SAM" id="MobiDB-lite"/>
    </source>
</evidence>
<dbReference type="Proteomes" id="UP000251869">
    <property type="component" value="Unassembled WGS sequence"/>
</dbReference>
<dbReference type="InterPro" id="IPR024623">
    <property type="entry name" value="YtxH"/>
</dbReference>
<comment type="caution">
    <text evidence="3">The sequence shown here is derived from an EMBL/GenBank/DDBJ whole genome shotgun (WGS) entry which is preliminary data.</text>
</comment>
<evidence type="ECO:0000313" key="4">
    <source>
        <dbReference type="Proteomes" id="UP000251869"/>
    </source>
</evidence>
<keyword evidence="4" id="KW-1185">Reference proteome</keyword>
<gene>
    <name evidence="3" type="ORF">DP119_14280</name>
</gene>
<keyword evidence="2" id="KW-1133">Transmembrane helix</keyword>
<feature type="compositionally biased region" description="Basic and acidic residues" evidence="1">
    <location>
        <begin position="130"/>
        <end position="139"/>
    </location>
</feature>
<keyword evidence="2" id="KW-0472">Membrane</keyword>
<proteinExistence type="predicted"/>
<keyword evidence="2" id="KW-0812">Transmembrane</keyword>
<dbReference type="AlphaFoldDB" id="A0A365K1C8"/>
<feature type="region of interest" description="Disordered" evidence="1">
    <location>
        <begin position="1"/>
        <end position="59"/>
    </location>
</feature>
<feature type="compositionally biased region" description="Polar residues" evidence="1">
    <location>
        <begin position="32"/>
        <end position="50"/>
    </location>
</feature>
<dbReference type="PANTHER" id="PTHR35792:SF1">
    <property type="entry name" value="SLL0268 PROTEIN"/>
    <property type="match status" value="1"/>
</dbReference>
<sequence length="281" mass="29298">MGKNKNTYSKPDYNESQYNGEYYTQGGKYSDQGGQYEQSQYVPQSYGSSSRYDDLYDYEESNGGSGFLTGMIVGGLVGAAAALFFAPKAGKELQADLKTQANTFKEKAQQSKESGDSNDGPGFTQQLKEQSTKVVDKVKNMKGSSSPMDDGTASSEGEESVELLETVQNKVDSGDKAGNDAFTSTANALKEAVEEVKEENKSSHNDSKTSAGTNASASLQSSADSKSSSSAKGSSASQGSSTAKGSSNSQGSSNAKGSSNSQGSSNAKGSSNPQSNQNKKN</sequence>